<dbReference type="GO" id="GO:0030267">
    <property type="term" value="F:glyoxylate reductase (NADPH) activity"/>
    <property type="evidence" value="ECO:0007669"/>
    <property type="project" value="TreeGrafter"/>
</dbReference>
<dbReference type="GO" id="GO:0005829">
    <property type="term" value="C:cytosol"/>
    <property type="evidence" value="ECO:0007669"/>
    <property type="project" value="TreeGrafter"/>
</dbReference>
<dbReference type="Gene3D" id="3.40.50.720">
    <property type="entry name" value="NAD(P)-binding Rossmann-like Domain"/>
    <property type="match status" value="2"/>
</dbReference>
<dbReference type="InterPro" id="IPR006140">
    <property type="entry name" value="D-isomer_DH_NAD-bd"/>
</dbReference>
<proteinExistence type="inferred from homology"/>
<dbReference type="PROSITE" id="PS00065">
    <property type="entry name" value="D_2_HYDROXYACID_DH_1"/>
    <property type="match status" value="1"/>
</dbReference>
<feature type="domain" description="D-isomer specific 2-hydroxyacid dehydrogenase NAD-binding" evidence="6">
    <location>
        <begin position="120"/>
        <end position="295"/>
    </location>
</feature>
<dbReference type="InterPro" id="IPR006139">
    <property type="entry name" value="D-isomer_2_OHA_DH_cat_dom"/>
</dbReference>
<name>A0A3N4KKJ7_9PEZI</name>
<evidence type="ECO:0000256" key="2">
    <source>
        <dbReference type="ARBA" id="ARBA00023002"/>
    </source>
</evidence>
<evidence type="ECO:0000259" key="5">
    <source>
        <dbReference type="Pfam" id="PF00389"/>
    </source>
</evidence>
<dbReference type="STRING" id="1392247.A0A3N4KKJ7"/>
<dbReference type="FunFam" id="3.40.50.720:FF:000203">
    <property type="entry name" value="D-3-phosphoglycerate dehydrogenase (SerA)"/>
    <property type="match status" value="1"/>
</dbReference>
<dbReference type="PANTHER" id="PTHR10996">
    <property type="entry name" value="2-HYDROXYACID DEHYDROGENASE-RELATED"/>
    <property type="match status" value="1"/>
</dbReference>
<dbReference type="OrthoDB" id="9991913at2759"/>
<dbReference type="Pfam" id="PF02826">
    <property type="entry name" value="2-Hacid_dh_C"/>
    <property type="match status" value="1"/>
</dbReference>
<keyword evidence="3" id="KW-0520">NAD</keyword>
<dbReference type="AlphaFoldDB" id="A0A3N4KKJ7"/>
<dbReference type="GO" id="GO:0051287">
    <property type="term" value="F:NAD binding"/>
    <property type="evidence" value="ECO:0007669"/>
    <property type="project" value="InterPro"/>
</dbReference>
<protein>
    <recommendedName>
        <fullName evidence="9">Glyoxylate reductase</fullName>
    </recommendedName>
</protein>
<evidence type="ECO:0000313" key="7">
    <source>
        <dbReference type="EMBL" id="RPB11086.1"/>
    </source>
</evidence>
<evidence type="ECO:0000256" key="4">
    <source>
        <dbReference type="RuleBase" id="RU003719"/>
    </source>
</evidence>
<dbReference type="SUPFAM" id="SSF51735">
    <property type="entry name" value="NAD(P)-binding Rossmann-fold domains"/>
    <property type="match status" value="1"/>
</dbReference>
<sequence>MTRPIALLIGNITHAKKEWQALAEIADLKEIISGTRESILADFKAGKYDGVVAIYRTFDSAQLTGRFDKELISTLPSSLKFLCHNGAGYDQIDIEPCSQRGIFVAHTPTAVDAATSNIAIMLLLQTLRRSYQAESSLRNGKWRGDQPLGHDPDGKILGILGMGGIGTALAVRAVGFGMNIVYHNRKPVPDEANPTGARYIASFEEFLGTCDIISVHLPLTEKTRHYIGAREFGMCKDGVIIVNTARGPVIDENALVQALESGKVGGAGLDVFEEEPKIHPGLMGRNDCILFPHLGTFTYESQHKMESLVINNVRSAIEKGALLTMVPEQKGKIDEIKSNGRASPKL</sequence>
<comment type="similarity">
    <text evidence="1 4">Belongs to the D-isomer specific 2-hydroxyacid dehydrogenase family.</text>
</comment>
<dbReference type="SUPFAM" id="SSF52283">
    <property type="entry name" value="Formate/glycerate dehydrogenase catalytic domain-like"/>
    <property type="match status" value="1"/>
</dbReference>
<evidence type="ECO:0000256" key="3">
    <source>
        <dbReference type="ARBA" id="ARBA00023027"/>
    </source>
</evidence>
<dbReference type="CDD" id="cd12168">
    <property type="entry name" value="Mand_dh_like"/>
    <property type="match status" value="1"/>
</dbReference>
<dbReference type="PROSITE" id="PS00671">
    <property type="entry name" value="D_2_HYDROXYACID_DH_3"/>
    <property type="match status" value="1"/>
</dbReference>
<dbReference type="FunCoup" id="A0A3N4KKJ7">
    <property type="interactions" value="459"/>
</dbReference>
<dbReference type="EMBL" id="ML119138">
    <property type="protein sequence ID" value="RPB11086.1"/>
    <property type="molecule type" value="Genomic_DNA"/>
</dbReference>
<evidence type="ECO:0008006" key="9">
    <source>
        <dbReference type="Google" id="ProtNLM"/>
    </source>
</evidence>
<organism evidence="7 8">
    <name type="scientific">Morchella conica CCBAS932</name>
    <dbReference type="NCBI Taxonomy" id="1392247"/>
    <lineage>
        <taxon>Eukaryota</taxon>
        <taxon>Fungi</taxon>
        <taxon>Dikarya</taxon>
        <taxon>Ascomycota</taxon>
        <taxon>Pezizomycotina</taxon>
        <taxon>Pezizomycetes</taxon>
        <taxon>Pezizales</taxon>
        <taxon>Morchellaceae</taxon>
        <taxon>Morchella</taxon>
    </lineage>
</organism>
<keyword evidence="2 4" id="KW-0560">Oxidoreductase</keyword>
<dbReference type="GO" id="GO:0016618">
    <property type="term" value="F:hydroxypyruvate reductase [NAD(P)H] activity"/>
    <property type="evidence" value="ECO:0007669"/>
    <property type="project" value="TreeGrafter"/>
</dbReference>
<evidence type="ECO:0000256" key="1">
    <source>
        <dbReference type="ARBA" id="ARBA00005854"/>
    </source>
</evidence>
<accession>A0A3N4KKJ7</accession>
<dbReference type="Pfam" id="PF00389">
    <property type="entry name" value="2-Hacid_dh"/>
    <property type="match status" value="1"/>
</dbReference>
<dbReference type="InterPro" id="IPR036291">
    <property type="entry name" value="NAD(P)-bd_dom_sf"/>
</dbReference>
<dbReference type="InterPro" id="IPR029753">
    <property type="entry name" value="D-isomer_DH_CS"/>
</dbReference>
<keyword evidence="8" id="KW-1185">Reference proteome</keyword>
<dbReference type="PANTHER" id="PTHR10996:SF257">
    <property type="entry name" value="GLYOXYLATE REDUCTASE 1"/>
    <property type="match status" value="1"/>
</dbReference>
<evidence type="ECO:0000313" key="8">
    <source>
        <dbReference type="Proteomes" id="UP000277580"/>
    </source>
</evidence>
<gene>
    <name evidence="7" type="ORF">P167DRAFT_559434</name>
</gene>
<reference evidence="7 8" key="1">
    <citation type="journal article" date="2018" name="Nat. Ecol. Evol.">
        <title>Pezizomycetes genomes reveal the molecular basis of ectomycorrhizal truffle lifestyle.</title>
        <authorList>
            <person name="Murat C."/>
            <person name="Payen T."/>
            <person name="Noel B."/>
            <person name="Kuo A."/>
            <person name="Morin E."/>
            <person name="Chen J."/>
            <person name="Kohler A."/>
            <person name="Krizsan K."/>
            <person name="Balestrini R."/>
            <person name="Da Silva C."/>
            <person name="Montanini B."/>
            <person name="Hainaut M."/>
            <person name="Levati E."/>
            <person name="Barry K.W."/>
            <person name="Belfiori B."/>
            <person name="Cichocki N."/>
            <person name="Clum A."/>
            <person name="Dockter R.B."/>
            <person name="Fauchery L."/>
            <person name="Guy J."/>
            <person name="Iotti M."/>
            <person name="Le Tacon F."/>
            <person name="Lindquist E.A."/>
            <person name="Lipzen A."/>
            <person name="Malagnac F."/>
            <person name="Mello A."/>
            <person name="Molinier V."/>
            <person name="Miyauchi S."/>
            <person name="Poulain J."/>
            <person name="Riccioni C."/>
            <person name="Rubini A."/>
            <person name="Sitrit Y."/>
            <person name="Splivallo R."/>
            <person name="Traeger S."/>
            <person name="Wang M."/>
            <person name="Zifcakova L."/>
            <person name="Wipf D."/>
            <person name="Zambonelli A."/>
            <person name="Paolocci F."/>
            <person name="Nowrousian M."/>
            <person name="Ottonello S."/>
            <person name="Baldrian P."/>
            <person name="Spatafora J.W."/>
            <person name="Henrissat B."/>
            <person name="Nagy L.G."/>
            <person name="Aury J.M."/>
            <person name="Wincker P."/>
            <person name="Grigoriev I.V."/>
            <person name="Bonfante P."/>
            <person name="Martin F.M."/>
        </authorList>
    </citation>
    <scope>NUCLEOTIDE SEQUENCE [LARGE SCALE GENOMIC DNA]</scope>
    <source>
        <strain evidence="7 8">CCBAS932</strain>
    </source>
</reference>
<dbReference type="Proteomes" id="UP000277580">
    <property type="component" value="Unassembled WGS sequence"/>
</dbReference>
<dbReference type="InterPro" id="IPR029752">
    <property type="entry name" value="D-isomer_DH_CS1"/>
</dbReference>
<feature type="domain" description="D-isomer specific 2-hydroxyacid dehydrogenase catalytic" evidence="5">
    <location>
        <begin position="36"/>
        <end position="325"/>
    </location>
</feature>
<dbReference type="InterPro" id="IPR050223">
    <property type="entry name" value="D-isomer_2-hydroxyacid_DH"/>
</dbReference>
<dbReference type="InParanoid" id="A0A3N4KKJ7"/>
<evidence type="ECO:0000259" key="6">
    <source>
        <dbReference type="Pfam" id="PF02826"/>
    </source>
</evidence>